<keyword evidence="5" id="KW-0664">Pyridoxine biosynthesis</keyword>
<proteinExistence type="inferred from homology"/>
<feature type="binding site" evidence="5">
    <location>
        <position position="137"/>
    </location>
    <ligand>
        <name>substrate</name>
    </ligand>
</feature>
<comment type="pathway">
    <text evidence="5">Cofactor metabolism; pyridoxal 5'-phosphate salvage; pyridoxal 5'-phosphate from pyridoxamine 5'-phosphate: step 1/1.</text>
</comment>
<comment type="catalytic activity">
    <reaction evidence="5">
        <text>pyridoxine 5'-phosphate + O2 = pyridoxal 5'-phosphate + H2O2</text>
        <dbReference type="Rhea" id="RHEA:15149"/>
        <dbReference type="ChEBI" id="CHEBI:15379"/>
        <dbReference type="ChEBI" id="CHEBI:16240"/>
        <dbReference type="ChEBI" id="CHEBI:58589"/>
        <dbReference type="ChEBI" id="CHEBI:597326"/>
        <dbReference type="EC" id="1.4.3.5"/>
    </reaction>
</comment>
<dbReference type="InterPro" id="IPR000659">
    <property type="entry name" value="Pyridox_Oxase"/>
</dbReference>
<dbReference type="Gene3D" id="2.30.110.10">
    <property type="entry name" value="Electron Transport, Fmn-binding Protein, Chain A"/>
    <property type="match status" value="1"/>
</dbReference>
<evidence type="ECO:0000256" key="4">
    <source>
        <dbReference type="ARBA" id="ARBA00023002"/>
    </source>
</evidence>
<evidence type="ECO:0000259" key="6">
    <source>
        <dbReference type="Pfam" id="PF01243"/>
    </source>
</evidence>
<dbReference type="NCBIfam" id="TIGR00558">
    <property type="entry name" value="pdxH"/>
    <property type="match status" value="1"/>
</dbReference>
<feature type="domain" description="Pyridoxine 5'-phosphate oxidase dimerisation C-terminal" evidence="7">
    <location>
        <begin position="186"/>
        <end position="226"/>
    </location>
</feature>
<organism evidence="8 9">
    <name type="scientific">Thiomicrorhabdus lithotrophica</name>
    <dbReference type="NCBI Taxonomy" id="2949997"/>
    <lineage>
        <taxon>Bacteria</taxon>
        <taxon>Pseudomonadati</taxon>
        <taxon>Pseudomonadota</taxon>
        <taxon>Gammaproteobacteria</taxon>
        <taxon>Thiotrichales</taxon>
        <taxon>Piscirickettsiaceae</taxon>
        <taxon>Thiomicrorhabdus</taxon>
    </lineage>
</organism>
<comment type="similarity">
    <text evidence="1 5">Belongs to the pyridoxamine 5'-phosphate oxidase family.</text>
</comment>
<dbReference type="Proteomes" id="UP001222275">
    <property type="component" value="Chromosome"/>
</dbReference>
<evidence type="ECO:0000313" key="8">
    <source>
        <dbReference type="EMBL" id="WEJ61851.1"/>
    </source>
</evidence>
<feature type="binding site" evidence="5">
    <location>
        <position position="199"/>
    </location>
    <ligand>
        <name>FMN</name>
        <dbReference type="ChEBI" id="CHEBI:58210"/>
    </ligand>
</feature>
<dbReference type="PROSITE" id="PS01064">
    <property type="entry name" value="PYRIDOX_OXIDASE"/>
    <property type="match status" value="1"/>
</dbReference>
<feature type="binding site" evidence="5">
    <location>
        <position position="80"/>
    </location>
    <ligand>
        <name>substrate</name>
    </ligand>
</feature>
<comment type="pathway">
    <text evidence="5">Cofactor metabolism; pyridoxal 5'-phosphate salvage; pyridoxal 5'-phosphate from pyridoxine 5'-phosphate: step 1/1.</text>
</comment>
<dbReference type="RefSeq" id="WP_275594110.1">
    <property type="nucleotide sequence ID" value="NZ_CP102381.1"/>
</dbReference>
<feature type="binding site" evidence="5">
    <location>
        <begin position="205"/>
        <end position="207"/>
    </location>
    <ligand>
        <name>substrate</name>
    </ligand>
</feature>
<keyword evidence="9" id="KW-1185">Reference proteome</keyword>
<evidence type="ECO:0000313" key="9">
    <source>
        <dbReference type="Proteomes" id="UP001222275"/>
    </source>
</evidence>
<dbReference type="Pfam" id="PF10590">
    <property type="entry name" value="PNP_phzG_C"/>
    <property type="match status" value="1"/>
</dbReference>
<evidence type="ECO:0000256" key="1">
    <source>
        <dbReference type="ARBA" id="ARBA00007301"/>
    </source>
</evidence>
<evidence type="ECO:0000256" key="3">
    <source>
        <dbReference type="ARBA" id="ARBA00022643"/>
    </source>
</evidence>
<feature type="binding site" evidence="5">
    <location>
        <position position="209"/>
    </location>
    <ligand>
        <name>FMN</name>
        <dbReference type="ChEBI" id="CHEBI:58210"/>
    </ligand>
</feature>
<accession>A0ABY8C7A8</accession>
<gene>
    <name evidence="5 8" type="primary">pdxH</name>
    <name evidence="8" type="ORF">NR989_07460</name>
</gene>
<dbReference type="InterPro" id="IPR019576">
    <property type="entry name" value="Pyridoxamine_oxidase_dimer_C"/>
</dbReference>
<dbReference type="InterPro" id="IPR012349">
    <property type="entry name" value="Split_barrel_FMN-bd"/>
</dbReference>
<comment type="catalytic activity">
    <reaction evidence="5">
        <text>pyridoxamine 5'-phosphate + O2 + H2O = pyridoxal 5'-phosphate + H2O2 + NH4(+)</text>
        <dbReference type="Rhea" id="RHEA:15817"/>
        <dbReference type="ChEBI" id="CHEBI:15377"/>
        <dbReference type="ChEBI" id="CHEBI:15379"/>
        <dbReference type="ChEBI" id="CHEBI:16240"/>
        <dbReference type="ChEBI" id="CHEBI:28938"/>
        <dbReference type="ChEBI" id="CHEBI:58451"/>
        <dbReference type="ChEBI" id="CHEBI:597326"/>
        <dbReference type="EC" id="1.4.3.5"/>
    </reaction>
</comment>
<dbReference type="EMBL" id="CP102381">
    <property type="protein sequence ID" value="WEJ61851.1"/>
    <property type="molecule type" value="Genomic_DNA"/>
</dbReference>
<dbReference type="NCBIfam" id="NF004231">
    <property type="entry name" value="PRK05679.1"/>
    <property type="match status" value="1"/>
</dbReference>
<reference evidence="8 9" key="1">
    <citation type="submission" date="2022-06" db="EMBL/GenBank/DDBJ databases">
        <title>Thiomicrohabdus sp. nov, an obligately chemolithoautotrophic, sulfur-oxidizing bacterium isolated from beach of Guanyin Mountain. Amoy.</title>
        <authorList>
            <person name="Zhu H."/>
        </authorList>
    </citation>
    <scope>NUCLEOTIDE SEQUENCE [LARGE SCALE GENOMIC DNA]</scope>
    <source>
        <strain evidence="8 9">XGS-01</strain>
    </source>
</reference>
<comment type="subunit">
    <text evidence="5">Homodimer.</text>
</comment>
<feature type="binding site" evidence="5">
    <location>
        <position position="145"/>
    </location>
    <ligand>
        <name>substrate</name>
    </ligand>
</feature>
<evidence type="ECO:0000256" key="5">
    <source>
        <dbReference type="HAMAP-Rule" id="MF_01629"/>
    </source>
</evidence>
<sequence length="226" mass="26417">MSSDTELESLDSDLQKQLYDARKSYKKAYLNEDTVANNPFAQFKKWYEEAEKSGLEEPNAMVIATVDEQGRPNTRTVLLKSFDEKGFVFFTNYKSQKSKEIEQNPNVSIQFLWLGLERQVKIRGTAKKIPLKESMHYFFSRPAGSQLGAWVSHQSQVISSKALLVNEYQKIKQKFVNGEIPFPDFWGGYRVEADYFEFWQGGDDRLHDRLVFERSENNWQMKRLSP</sequence>
<dbReference type="InterPro" id="IPR019740">
    <property type="entry name" value="Pyridox_Oxase_CS"/>
</dbReference>
<feature type="binding site" evidence="5">
    <location>
        <begin position="90"/>
        <end position="91"/>
    </location>
    <ligand>
        <name>FMN</name>
        <dbReference type="ChEBI" id="CHEBI:58210"/>
    </ligand>
</feature>
<dbReference type="GO" id="GO:0004733">
    <property type="term" value="F:pyridoxamine phosphate oxidase activity"/>
    <property type="evidence" value="ECO:0007669"/>
    <property type="project" value="UniProtKB-EC"/>
</dbReference>
<feature type="binding site" evidence="5">
    <location>
        <position position="97"/>
    </location>
    <ligand>
        <name>FMN</name>
        <dbReference type="ChEBI" id="CHEBI:58210"/>
    </ligand>
</feature>
<protein>
    <recommendedName>
        <fullName evidence="5">Pyridoxine/pyridoxamine 5'-phosphate oxidase</fullName>
        <ecNumber evidence="5">1.4.3.5</ecNumber>
    </recommendedName>
    <alternativeName>
        <fullName evidence="5">PNP/PMP oxidase</fullName>
        <shortName evidence="5">PNPOx</shortName>
    </alternativeName>
    <alternativeName>
        <fullName evidence="5">Pyridoxal 5'-phosphate synthase</fullName>
    </alternativeName>
</protein>
<dbReference type="PANTHER" id="PTHR10851:SF0">
    <property type="entry name" value="PYRIDOXINE-5'-PHOSPHATE OXIDASE"/>
    <property type="match status" value="1"/>
</dbReference>
<dbReference type="Pfam" id="PF01243">
    <property type="entry name" value="PNPOx_N"/>
    <property type="match status" value="1"/>
</dbReference>
<feature type="domain" description="Pyridoxamine 5'-phosphate oxidase N-terminal" evidence="6">
    <location>
        <begin position="49"/>
        <end position="173"/>
    </location>
</feature>
<comment type="function">
    <text evidence="5">Catalyzes the oxidation of either pyridoxine 5'-phosphate (PNP) or pyridoxamine 5'-phosphate (PMP) into pyridoxal 5'-phosphate (PLP).</text>
</comment>
<evidence type="ECO:0000259" key="7">
    <source>
        <dbReference type="Pfam" id="PF10590"/>
    </source>
</evidence>
<dbReference type="HAMAP" id="MF_01629">
    <property type="entry name" value="PdxH"/>
    <property type="match status" value="1"/>
</dbReference>
<feature type="binding site" evidence="5">
    <location>
        <position position="141"/>
    </location>
    <ligand>
        <name>substrate</name>
    </ligand>
</feature>
<comment type="cofactor">
    <cofactor evidence="5">
        <name>FMN</name>
        <dbReference type="ChEBI" id="CHEBI:58210"/>
    </cofactor>
    <text evidence="5">Binds 1 FMN per subunit.</text>
</comment>
<keyword evidence="2 5" id="KW-0285">Flavoprotein</keyword>
<feature type="binding site" evidence="5">
    <location>
        <position position="119"/>
    </location>
    <ligand>
        <name>FMN</name>
        <dbReference type="ChEBI" id="CHEBI:58210"/>
    </ligand>
</feature>
<dbReference type="SUPFAM" id="SSF50475">
    <property type="entry name" value="FMN-binding split barrel"/>
    <property type="match status" value="1"/>
</dbReference>
<keyword evidence="3 5" id="KW-0288">FMN</keyword>
<comment type="caution">
    <text evidence="5">Lacks conserved residue(s) required for the propagation of feature annotation.</text>
</comment>
<dbReference type="PANTHER" id="PTHR10851">
    <property type="entry name" value="PYRIDOXINE-5-PHOSPHATE OXIDASE"/>
    <property type="match status" value="1"/>
</dbReference>
<feature type="binding site" evidence="5">
    <location>
        <begin position="154"/>
        <end position="155"/>
    </location>
    <ligand>
        <name>FMN</name>
        <dbReference type="ChEBI" id="CHEBI:58210"/>
    </ligand>
</feature>
<feature type="binding site" evidence="5">
    <location>
        <begin position="75"/>
        <end position="80"/>
    </location>
    <ligand>
        <name>FMN</name>
        <dbReference type="ChEBI" id="CHEBI:58210"/>
    </ligand>
</feature>
<evidence type="ECO:0000256" key="2">
    <source>
        <dbReference type="ARBA" id="ARBA00022630"/>
    </source>
</evidence>
<keyword evidence="4 5" id="KW-0560">Oxidoreductase</keyword>
<dbReference type="EC" id="1.4.3.5" evidence="5"/>
<name>A0ABY8C7A8_9GAMM</name>
<dbReference type="PIRSF" id="PIRSF000190">
    <property type="entry name" value="Pyd_amn-ph_oxd"/>
    <property type="match status" value="1"/>
</dbReference>
<dbReference type="InterPro" id="IPR011576">
    <property type="entry name" value="Pyridox_Oxase_N"/>
</dbReference>